<proteinExistence type="predicted"/>
<gene>
    <name evidence="2" type="ORF">IPOD504_LOCUS2045</name>
</gene>
<reference evidence="2" key="1">
    <citation type="submission" date="2022-03" db="EMBL/GenBank/DDBJ databases">
        <authorList>
            <person name="Martin H S."/>
        </authorList>
    </citation>
    <scope>NUCLEOTIDE SEQUENCE</scope>
</reference>
<feature type="region of interest" description="Disordered" evidence="1">
    <location>
        <begin position="1"/>
        <end position="20"/>
    </location>
</feature>
<feature type="compositionally biased region" description="Basic and acidic residues" evidence="1">
    <location>
        <begin position="107"/>
        <end position="117"/>
    </location>
</feature>
<name>A0ABN8HTU2_9NEOP</name>
<keyword evidence="3" id="KW-1185">Reference proteome</keyword>
<evidence type="ECO:0000256" key="1">
    <source>
        <dbReference type="SAM" id="MobiDB-lite"/>
    </source>
</evidence>
<evidence type="ECO:0000313" key="3">
    <source>
        <dbReference type="Proteomes" id="UP000837857"/>
    </source>
</evidence>
<dbReference type="EMBL" id="OW152823">
    <property type="protein sequence ID" value="CAH2039851.1"/>
    <property type="molecule type" value="Genomic_DNA"/>
</dbReference>
<sequence>MAGMASRIRSRPLDRNANTLPDKSARTIERYGGGERYVSTYIYRGTNNIPWGADKSFRCSRLIDSSIRRICIGIILWALRGVLAVASINRRACGLPLFYVPTRELNEADPGRSEQTRADPNCFVPVRTDLPPANSRKSAASP</sequence>
<evidence type="ECO:0000313" key="2">
    <source>
        <dbReference type="EMBL" id="CAH2039851.1"/>
    </source>
</evidence>
<feature type="region of interest" description="Disordered" evidence="1">
    <location>
        <begin position="107"/>
        <end position="142"/>
    </location>
</feature>
<organism evidence="2 3">
    <name type="scientific">Iphiclides podalirius</name>
    <name type="common">scarce swallowtail</name>
    <dbReference type="NCBI Taxonomy" id="110791"/>
    <lineage>
        <taxon>Eukaryota</taxon>
        <taxon>Metazoa</taxon>
        <taxon>Ecdysozoa</taxon>
        <taxon>Arthropoda</taxon>
        <taxon>Hexapoda</taxon>
        <taxon>Insecta</taxon>
        <taxon>Pterygota</taxon>
        <taxon>Neoptera</taxon>
        <taxon>Endopterygota</taxon>
        <taxon>Lepidoptera</taxon>
        <taxon>Glossata</taxon>
        <taxon>Ditrysia</taxon>
        <taxon>Papilionoidea</taxon>
        <taxon>Papilionidae</taxon>
        <taxon>Papilioninae</taxon>
        <taxon>Iphiclides</taxon>
    </lineage>
</organism>
<feature type="non-terminal residue" evidence="2">
    <location>
        <position position="142"/>
    </location>
</feature>
<protein>
    <submittedName>
        <fullName evidence="2">Uncharacterized protein</fullName>
    </submittedName>
</protein>
<dbReference type="Proteomes" id="UP000837857">
    <property type="component" value="Chromosome 11"/>
</dbReference>
<accession>A0ABN8HTU2</accession>